<dbReference type="EMBL" id="VJOO01000014">
    <property type="protein sequence ID" value="TSE36781.1"/>
    <property type="molecule type" value="Genomic_DNA"/>
</dbReference>
<name>A0A554XLS6_9BURK</name>
<protein>
    <submittedName>
        <fullName evidence="1">Uncharacterized protein</fullName>
    </submittedName>
</protein>
<organism evidence="1 2">
    <name type="scientific">Tepidimonas fonticaldi</name>
    <dbReference type="NCBI Taxonomy" id="1101373"/>
    <lineage>
        <taxon>Bacteria</taxon>
        <taxon>Pseudomonadati</taxon>
        <taxon>Pseudomonadota</taxon>
        <taxon>Betaproteobacteria</taxon>
        <taxon>Burkholderiales</taxon>
        <taxon>Tepidimonas</taxon>
    </lineage>
</organism>
<gene>
    <name evidence="1" type="ORF">Tfont_01615</name>
</gene>
<comment type="caution">
    <text evidence="1">The sequence shown here is derived from an EMBL/GenBank/DDBJ whole genome shotgun (WGS) entry which is preliminary data.</text>
</comment>
<evidence type="ECO:0000313" key="2">
    <source>
        <dbReference type="Proteomes" id="UP000316388"/>
    </source>
</evidence>
<evidence type="ECO:0000313" key="1">
    <source>
        <dbReference type="EMBL" id="TSE36781.1"/>
    </source>
</evidence>
<dbReference type="AlphaFoldDB" id="A0A554XLS6"/>
<accession>A0A554XLS6</accession>
<dbReference type="Proteomes" id="UP000316388">
    <property type="component" value="Unassembled WGS sequence"/>
</dbReference>
<sequence length="57" mass="6283">MKQVSLGLNLSTKKTREREFLEQMNKVVPWDGSMSFRVESNTVTGASPARTGWPAGA</sequence>
<proteinExistence type="predicted"/>
<reference evidence="1 2" key="1">
    <citation type="submission" date="2019-07" db="EMBL/GenBank/DDBJ databases">
        <title>Tepidimonas fonticaldi AT-A2 draft genome.</title>
        <authorList>
            <person name="Da Costa M.S."/>
            <person name="Froufe H.J.C."/>
            <person name="Egas C."/>
            <person name="Albuquerque L."/>
        </authorList>
    </citation>
    <scope>NUCLEOTIDE SEQUENCE [LARGE SCALE GENOMIC DNA]</scope>
    <source>
        <strain evidence="1 2">AT-A2</strain>
    </source>
</reference>